<organism evidence="2 3">
    <name type="scientific">Legionella septentrionalis</name>
    <dbReference type="NCBI Taxonomy" id="2498109"/>
    <lineage>
        <taxon>Bacteria</taxon>
        <taxon>Pseudomonadati</taxon>
        <taxon>Pseudomonadota</taxon>
        <taxon>Gammaproteobacteria</taxon>
        <taxon>Legionellales</taxon>
        <taxon>Legionellaceae</taxon>
        <taxon>Legionella</taxon>
    </lineage>
</organism>
<keyword evidence="1" id="KW-1133">Transmembrane helix</keyword>
<gene>
    <name evidence="2" type="ORF">EKM59_06505</name>
</gene>
<reference evidence="2 3" key="1">
    <citation type="submission" date="2018-12" db="EMBL/GenBank/DDBJ databases">
        <title>Legionella sp,whole genome shotgun sequence.</title>
        <authorList>
            <person name="Wu H."/>
        </authorList>
    </citation>
    <scope>NUCLEOTIDE SEQUENCE [LARGE SCALE GENOMIC DNA]</scope>
    <source>
        <strain evidence="3">km714</strain>
    </source>
</reference>
<dbReference type="RefSeq" id="WP_158616465.1">
    <property type="nucleotide sequence ID" value="NZ_RZGR01000016.1"/>
</dbReference>
<dbReference type="Proteomes" id="UP000288012">
    <property type="component" value="Unassembled WGS sequence"/>
</dbReference>
<sequence>MSLNTLGMPVQIIDFFSTENVFILFSNDVCFRGRAMPTITEVLNDQYQSIPQKAVGALHATFFQPFKKGATSDILFTLASPISFPLFLGVATAISASLLVTLPVLSPCLLFASSFLKARGADAQSNGFFRPEHLYNAAMASSVLAVICAAATPVLLLATLLSVPLALLSMATRAGATIVESARERNNAEYPAY</sequence>
<keyword evidence="3" id="KW-1185">Reference proteome</keyword>
<proteinExistence type="predicted"/>
<dbReference type="AlphaFoldDB" id="A0A433JJ29"/>
<comment type="caution">
    <text evidence="2">The sequence shown here is derived from an EMBL/GenBank/DDBJ whole genome shotgun (WGS) entry which is preliminary data.</text>
</comment>
<evidence type="ECO:0000313" key="3">
    <source>
        <dbReference type="Proteomes" id="UP000288012"/>
    </source>
</evidence>
<evidence type="ECO:0000313" key="2">
    <source>
        <dbReference type="EMBL" id="RUQ85408.1"/>
    </source>
</evidence>
<dbReference type="EMBL" id="RZGR01000016">
    <property type="protein sequence ID" value="RUQ85408.1"/>
    <property type="molecule type" value="Genomic_DNA"/>
</dbReference>
<evidence type="ECO:0000256" key="1">
    <source>
        <dbReference type="SAM" id="Phobius"/>
    </source>
</evidence>
<protein>
    <submittedName>
        <fullName evidence="2">Uncharacterized protein</fullName>
    </submittedName>
</protein>
<feature type="transmembrane region" description="Helical" evidence="1">
    <location>
        <begin position="134"/>
        <end position="161"/>
    </location>
</feature>
<name>A0A433JJ29_9GAMM</name>
<keyword evidence="1" id="KW-0812">Transmembrane</keyword>
<keyword evidence="1" id="KW-0472">Membrane</keyword>
<accession>A0A433JJ29</accession>